<evidence type="ECO:0000313" key="7">
    <source>
        <dbReference type="Proteomes" id="UP001162800"/>
    </source>
</evidence>
<evidence type="ECO:0000259" key="4">
    <source>
        <dbReference type="Pfam" id="PF00441"/>
    </source>
</evidence>
<keyword evidence="2" id="KW-0285">Flavoprotein</keyword>
<evidence type="ECO:0000256" key="3">
    <source>
        <dbReference type="ARBA" id="ARBA00022827"/>
    </source>
</evidence>
<dbReference type="Gene3D" id="1.20.140.10">
    <property type="entry name" value="Butyryl-CoA Dehydrogenase, subunit A, domain 3"/>
    <property type="match status" value="1"/>
</dbReference>
<dbReference type="PANTHER" id="PTHR42707:SF3">
    <property type="entry name" value="ACYL-COA DEHYDROGENASE AIDB-RELATED"/>
    <property type="match status" value="1"/>
</dbReference>
<dbReference type="SUPFAM" id="SSF47203">
    <property type="entry name" value="Acyl-CoA dehydrogenase C-terminal domain-like"/>
    <property type="match status" value="1"/>
</dbReference>
<feature type="domain" description="Acyl-CoA dehydrogenase/oxidase C-terminal" evidence="4">
    <location>
        <begin position="258"/>
        <end position="410"/>
    </location>
</feature>
<protein>
    <submittedName>
        <fullName evidence="6">Acyl-CoA dehydrogenase family protein</fullName>
    </submittedName>
</protein>
<keyword evidence="3" id="KW-0274">FAD</keyword>
<accession>A0ABY6GDH7</accession>
<dbReference type="Pfam" id="PF00441">
    <property type="entry name" value="Acyl-CoA_dh_1"/>
    <property type="match status" value="1"/>
</dbReference>
<gene>
    <name evidence="6" type="ORF">M9799_08000</name>
</gene>
<sequence>MSTVLQPAKSSITYDAPLEDALRRANLGSVQDELDAYADRLARAQPPAAAAHDHPAWQAQRALGRRQGLVSQALTEDTPGRWSVWAAGLYLHSQFAPDSVDPLLLTSASLAVLRKESALWARLGPPLRNPEDDPRDLPIGEKSALWMGLDASAVQPTQPLRAVPPQLQAMPVGMGAWGRQYLLSGSSPGLATPDSDAHLLCAQTAQGPSCFFVPRWREDGQRNGVVVQPQPNALGTHIAAELQLDAASGYLLGEEGQGQASLHTAQSVVRLGHTLASCALLRQALVQSLAQARRLTQLQGQPLLGSVLVDMAIESEAALVLAMRLAQAYERCDDSDDDTLPVIDRAFQQVMAPAAQFWIGRRAMEITAETMEWAGSQGALESPQGRALARLFLAAPAQGRGEGMGNALCLQALHALDRQRPVTKLLFEALESIARSDARILAHLHALRAMLAQPPAEQQAMARMLVQRLVLTVQACLLHRDAPPAVSQAFITTRLGHAGAGRVLGALDTRQMNVDLLLKRALPE</sequence>
<evidence type="ECO:0000256" key="2">
    <source>
        <dbReference type="ARBA" id="ARBA00022630"/>
    </source>
</evidence>
<proteinExistence type="inferred from homology"/>
<evidence type="ECO:0000259" key="5">
    <source>
        <dbReference type="Pfam" id="PF18158"/>
    </source>
</evidence>
<name>A0ABY6GDH7_9BURK</name>
<keyword evidence="7" id="KW-1185">Reference proteome</keyword>
<dbReference type="InterPro" id="IPR009075">
    <property type="entry name" value="AcylCo_DH/oxidase_C"/>
</dbReference>
<organism evidence="6 7">
    <name type="scientific">Comamonas endophytica</name>
    <dbReference type="NCBI Taxonomy" id="2949090"/>
    <lineage>
        <taxon>Bacteria</taxon>
        <taxon>Pseudomonadati</taxon>
        <taxon>Pseudomonadota</taxon>
        <taxon>Betaproteobacteria</taxon>
        <taxon>Burkholderiales</taxon>
        <taxon>Comamonadaceae</taxon>
        <taxon>Comamonas</taxon>
    </lineage>
</organism>
<evidence type="ECO:0000313" key="6">
    <source>
        <dbReference type="EMBL" id="UYG53144.1"/>
    </source>
</evidence>
<dbReference type="InterPro" id="IPR041504">
    <property type="entry name" value="AidB_N"/>
</dbReference>
<dbReference type="SUPFAM" id="SSF56645">
    <property type="entry name" value="Acyl-CoA dehydrogenase NM domain-like"/>
    <property type="match status" value="1"/>
</dbReference>
<dbReference type="Pfam" id="PF18158">
    <property type="entry name" value="AidB_N"/>
    <property type="match status" value="1"/>
</dbReference>
<dbReference type="RefSeq" id="WP_231042964.1">
    <property type="nucleotide sequence ID" value="NZ_CP106881.1"/>
</dbReference>
<dbReference type="EMBL" id="CP106881">
    <property type="protein sequence ID" value="UYG53144.1"/>
    <property type="molecule type" value="Genomic_DNA"/>
</dbReference>
<dbReference type="Proteomes" id="UP001162800">
    <property type="component" value="Chromosome"/>
</dbReference>
<dbReference type="InterPro" id="IPR009100">
    <property type="entry name" value="AcylCoA_DH/oxidase_NM_dom_sf"/>
</dbReference>
<dbReference type="InterPro" id="IPR052904">
    <property type="entry name" value="Acyl-CoA_dehydrogenase-like"/>
</dbReference>
<evidence type="ECO:0000256" key="1">
    <source>
        <dbReference type="ARBA" id="ARBA00009347"/>
    </source>
</evidence>
<dbReference type="InterPro" id="IPR036250">
    <property type="entry name" value="AcylCo_DH-like_C"/>
</dbReference>
<reference evidence="6" key="1">
    <citation type="submission" date="2022-09" db="EMBL/GenBank/DDBJ databases">
        <title>The complete genome of Acidovorax sp. 5MLIR.</title>
        <authorList>
            <person name="Liu L."/>
            <person name="Yue J."/>
            <person name="Yang F."/>
            <person name="Yuan J."/>
            <person name="Li L."/>
        </authorList>
    </citation>
    <scope>NUCLEOTIDE SEQUENCE</scope>
    <source>
        <strain evidence="6">5MLIR</strain>
    </source>
</reference>
<dbReference type="Gene3D" id="2.40.110.20">
    <property type="match status" value="1"/>
</dbReference>
<feature type="domain" description="Adaptive response protein AidB N-terminal" evidence="5">
    <location>
        <begin position="54"/>
        <end position="133"/>
    </location>
</feature>
<dbReference type="PANTHER" id="PTHR42707">
    <property type="entry name" value="ACYL-COA DEHYDROGENASE"/>
    <property type="match status" value="1"/>
</dbReference>
<comment type="similarity">
    <text evidence="1">Belongs to the acyl-CoA dehydrogenase family.</text>
</comment>